<dbReference type="Proteomes" id="UP000704738">
    <property type="component" value="Unassembled WGS sequence"/>
</dbReference>
<proteinExistence type="predicted"/>
<dbReference type="PANTHER" id="PTHR43798">
    <property type="entry name" value="MONOACYLGLYCEROL LIPASE"/>
    <property type="match status" value="1"/>
</dbReference>
<accession>A0ABD6MVU1</accession>
<dbReference type="InterPro" id="IPR029058">
    <property type="entry name" value="AB_hydrolase_fold"/>
</dbReference>
<gene>
    <name evidence="2" type="ORF">DM819_04135</name>
</gene>
<feature type="domain" description="AB hydrolase-1" evidence="1">
    <location>
        <begin position="62"/>
        <end position="284"/>
    </location>
</feature>
<dbReference type="PRINTS" id="PR00111">
    <property type="entry name" value="ABHYDROLASE"/>
</dbReference>
<protein>
    <submittedName>
        <fullName evidence="2">Alpha/beta hydrolase</fullName>
    </submittedName>
</protein>
<keyword evidence="2" id="KW-0378">Hydrolase</keyword>
<dbReference type="AlphaFoldDB" id="A0ABD6MVU1"/>
<dbReference type="EMBL" id="QJRE01000089">
    <property type="protein sequence ID" value="NWL45076.1"/>
    <property type="molecule type" value="Genomic_DNA"/>
</dbReference>
<evidence type="ECO:0000259" key="1">
    <source>
        <dbReference type="Pfam" id="PF12697"/>
    </source>
</evidence>
<evidence type="ECO:0000313" key="2">
    <source>
        <dbReference type="EMBL" id="NWL45076.1"/>
    </source>
</evidence>
<organism evidence="2 3">
    <name type="scientific">Pseudomonas hunanensis</name>
    <dbReference type="NCBI Taxonomy" id="1247546"/>
    <lineage>
        <taxon>Bacteria</taxon>
        <taxon>Pseudomonadati</taxon>
        <taxon>Pseudomonadota</taxon>
        <taxon>Gammaproteobacteria</taxon>
        <taxon>Pseudomonadales</taxon>
        <taxon>Pseudomonadaceae</taxon>
        <taxon>Pseudomonas</taxon>
    </lineage>
</organism>
<dbReference type="InterPro" id="IPR050266">
    <property type="entry name" value="AB_hydrolase_sf"/>
</dbReference>
<dbReference type="InterPro" id="IPR000073">
    <property type="entry name" value="AB_hydrolase_1"/>
</dbReference>
<dbReference type="Gene3D" id="3.40.50.1820">
    <property type="entry name" value="alpha/beta hydrolase"/>
    <property type="match status" value="1"/>
</dbReference>
<reference evidence="2 3" key="1">
    <citation type="submission" date="2018-06" db="EMBL/GenBank/DDBJ databases">
        <title>Bacteria isolated from soil of Wuhan.</title>
        <authorList>
            <person name="Xiang W."/>
            <person name="Huang C."/>
        </authorList>
    </citation>
    <scope>NUCLEOTIDE SEQUENCE [LARGE SCALE GENOMIC DNA]</scope>
    <source>
        <strain evidence="3">xwS4</strain>
    </source>
</reference>
<sequence>MHLTERGNRSTQEAAHDFIWRHTMTQLCTGDRRVDLTGFSKTSLSVNGIETVVYRAGQGQPLLFLHGAATWHGFDFARDWTSQFEVIIPYHPGFGPSQSSVEFTTVEHYVAHYVALIKALELPRVHLVGFSLGGWIAAHFAAAHPDIVDRLVLVAPAGLEVPAHPQPDLSILAPDEILSYLVYDLCTLQPYLPDGEDPEFAAMRHKEGTTVAGLLRDGTLNHPRMPQVLGAISSPTLLIWGQKDRLLPPGQGAAWQQLIAGASLTLFPDAGHLVLDESAAACNEVAAFLGDDRA</sequence>
<dbReference type="GO" id="GO:0016787">
    <property type="term" value="F:hydrolase activity"/>
    <property type="evidence" value="ECO:0007669"/>
    <property type="project" value="UniProtKB-KW"/>
</dbReference>
<comment type="caution">
    <text evidence="2">The sequence shown here is derived from an EMBL/GenBank/DDBJ whole genome shotgun (WGS) entry which is preliminary data.</text>
</comment>
<name>A0ABD6MVU1_9PSED</name>
<dbReference type="Pfam" id="PF12697">
    <property type="entry name" value="Abhydrolase_6"/>
    <property type="match status" value="1"/>
</dbReference>
<evidence type="ECO:0000313" key="3">
    <source>
        <dbReference type="Proteomes" id="UP000704738"/>
    </source>
</evidence>
<dbReference type="SUPFAM" id="SSF53474">
    <property type="entry name" value="alpha/beta-Hydrolases"/>
    <property type="match status" value="1"/>
</dbReference>